<dbReference type="Proteomes" id="UP001056120">
    <property type="component" value="Linkage Group LG22"/>
</dbReference>
<comment type="caution">
    <text evidence="1">The sequence shown here is derived from an EMBL/GenBank/DDBJ whole genome shotgun (WGS) entry which is preliminary data.</text>
</comment>
<protein>
    <submittedName>
        <fullName evidence="1">Uncharacterized protein</fullName>
    </submittedName>
</protein>
<name>A0ACB9BY91_9ASTR</name>
<evidence type="ECO:0000313" key="1">
    <source>
        <dbReference type="EMBL" id="KAI3726965.1"/>
    </source>
</evidence>
<reference evidence="2" key="1">
    <citation type="journal article" date="2022" name="Mol. Ecol. Resour.">
        <title>The genomes of chicory, endive, great burdock and yacon provide insights into Asteraceae palaeo-polyploidization history and plant inulin production.</title>
        <authorList>
            <person name="Fan W."/>
            <person name="Wang S."/>
            <person name="Wang H."/>
            <person name="Wang A."/>
            <person name="Jiang F."/>
            <person name="Liu H."/>
            <person name="Zhao H."/>
            <person name="Xu D."/>
            <person name="Zhang Y."/>
        </authorList>
    </citation>
    <scope>NUCLEOTIDE SEQUENCE [LARGE SCALE GENOMIC DNA]</scope>
    <source>
        <strain evidence="2">cv. Yunnan</strain>
    </source>
</reference>
<accession>A0ACB9BY91</accession>
<proteinExistence type="predicted"/>
<gene>
    <name evidence="1" type="ORF">L1987_66772</name>
</gene>
<dbReference type="EMBL" id="CM042039">
    <property type="protein sequence ID" value="KAI3726965.1"/>
    <property type="molecule type" value="Genomic_DNA"/>
</dbReference>
<evidence type="ECO:0000313" key="2">
    <source>
        <dbReference type="Proteomes" id="UP001056120"/>
    </source>
</evidence>
<keyword evidence="2" id="KW-1185">Reference proteome</keyword>
<sequence length="86" mass="10070">MMMELGQTKVRRLLRYVPFLLFYWNGFLRDLAASQALRWPDHGINVDDENEIDGLKQLLYGRDGRISPESCLRVSGVLRILRLLLH</sequence>
<reference evidence="1 2" key="2">
    <citation type="journal article" date="2022" name="Mol. Ecol. Resour.">
        <title>The genomes of chicory, endive, great burdock and yacon provide insights into Asteraceae paleo-polyploidization history and plant inulin production.</title>
        <authorList>
            <person name="Fan W."/>
            <person name="Wang S."/>
            <person name="Wang H."/>
            <person name="Wang A."/>
            <person name="Jiang F."/>
            <person name="Liu H."/>
            <person name="Zhao H."/>
            <person name="Xu D."/>
            <person name="Zhang Y."/>
        </authorList>
    </citation>
    <scope>NUCLEOTIDE SEQUENCE [LARGE SCALE GENOMIC DNA]</scope>
    <source>
        <strain evidence="2">cv. Yunnan</strain>
        <tissue evidence="1">Leaves</tissue>
    </source>
</reference>
<organism evidence="1 2">
    <name type="scientific">Smallanthus sonchifolius</name>
    <dbReference type="NCBI Taxonomy" id="185202"/>
    <lineage>
        <taxon>Eukaryota</taxon>
        <taxon>Viridiplantae</taxon>
        <taxon>Streptophyta</taxon>
        <taxon>Embryophyta</taxon>
        <taxon>Tracheophyta</taxon>
        <taxon>Spermatophyta</taxon>
        <taxon>Magnoliopsida</taxon>
        <taxon>eudicotyledons</taxon>
        <taxon>Gunneridae</taxon>
        <taxon>Pentapetalae</taxon>
        <taxon>asterids</taxon>
        <taxon>campanulids</taxon>
        <taxon>Asterales</taxon>
        <taxon>Asteraceae</taxon>
        <taxon>Asteroideae</taxon>
        <taxon>Heliantheae alliance</taxon>
        <taxon>Millerieae</taxon>
        <taxon>Smallanthus</taxon>
    </lineage>
</organism>